<sequence>MKIIFNKYIHLNCAEAYLRIKKQVERKDIQEYLNGKIIKNQFIEDRIREYLKNKRILEQDGSPTLIGEEVKKTGKIGEYEEGKYRFWYVEKDDHLGTRILYLERVEAYPYDSKLIGEIKDLDIKNTKHFFLNEKNIVFEIEIDKIYGQKLNEIAQINFKWIWEGLEKSFYEFKGKIKKHDINSGRIPQQFQLKEEILKWIDWNTTYNRFKWRLEFNENTLKLPIFEDFIHDYEFKKDGFHIEVQDAPIMPVDKTHAEEWRNLLLLKQVEQNYLSEEDFKYESRIIGEKEGLKMYELTEPDRVNFLKRRQNSINQKWHLQAPMDLNPNKYLPLVGTPISFEKGIEFHFENFVSCFPSDFQNPDYVIISDLYAITKRNIKMLDSFLSVIRSKKNIVISNKKDDGEDEYYLKDYQKIKEKSELVVAEHIYETRKDVFHDRGIVLVKNKKYYILTGTGSFNTFLEWDNNKKSYKTRRSITYTPISEKYYDSKLMNFIKEKYEN</sequence>
<dbReference type="OrthoDB" id="5906042at2"/>
<dbReference type="AlphaFoldDB" id="F9YU08"/>
<dbReference type="HOGENOM" id="CLU_545957_0_0_10"/>
<evidence type="ECO:0000313" key="2">
    <source>
        <dbReference type="Proteomes" id="UP000008895"/>
    </source>
</evidence>
<dbReference type="KEGG" id="ccm:Ccan_08240"/>
<dbReference type="RefSeq" id="WP_013996932.1">
    <property type="nucleotide sequence ID" value="NC_015846.1"/>
</dbReference>
<dbReference type="EMBL" id="CP002113">
    <property type="protein sequence ID" value="AEK22942.1"/>
    <property type="molecule type" value="Genomic_DNA"/>
</dbReference>
<accession>F9YU08</accession>
<proteinExistence type="predicted"/>
<gene>
    <name evidence="1" type="ordered locus">Ccan_08240</name>
</gene>
<dbReference type="eggNOG" id="ENOG50310FF">
    <property type="taxonomic scope" value="Bacteria"/>
</dbReference>
<keyword evidence="2" id="KW-1185">Reference proteome</keyword>
<dbReference type="Proteomes" id="UP000008895">
    <property type="component" value="Chromosome"/>
</dbReference>
<evidence type="ECO:0000313" key="1">
    <source>
        <dbReference type="EMBL" id="AEK22942.1"/>
    </source>
</evidence>
<dbReference type="STRING" id="860228.Ccan_08240"/>
<reference evidence="1 2" key="1">
    <citation type="journal article" date="2011" name="J. Bacteriol.">
        <title>Complete genome sequence of the dog commensal and human pathogen Capnocytophaga canimorsus strain 5.</title>
        <authorList>
            <person name="Manfredi P."/>
            <person name="Pagni M."/>
            <person name="Cornelis G.R."/>
        </authorList>
    </citation>
    <scope>NUCLEOTIDE SEQUENCE [LARGE SCALE GENOMIC DNA]</scope>
    <source>
        <strain evidence="2">5</strain>
    </source>
</reference>
<organism evidence="1 2">
    <name type="scientific">Capnocytophaga canimorsus (strain 5)</name>
    <dbReference type="NCBI Taxonomy" id="860228"/>
    <lineage>
        <taxon>Bacteria</taxon>
        <taxon>Pseudomonadati</taxon>
        <taxon>Bacteroidota</taxon>
        <taxon>Flavobacteriia</taxon>
        <taxon>Flavobacteriales</taxon>
        <taxon>Flavobacteriaceae</taxon>
        <taxon>Capnocytophaga</taxon>
    </lineage>
</organism>
<name>F9YU08_CAPCC</name>
<protein>
    <submittedName>
        <fullName evidence="1">Uncharacterized protein</fullName>
    </submittedName>
</protein>